<keyword evidence="3" id="KW-1185">Reference proteome</keyword>
<keyword evidence="1" id="KW-0812">Transmembrane</keyword>
<dbReference type="EMBL" id="CAIE01000031">
    <property type="protein sequence ID" value="CCH19034.1"/>
    <property type="molecule type" value="Genomic_DNA"/>
</dbReference>
<dbReference type="Proteomes" id="UP000003448">
    <property type="component" value="Unassembled WGS sequence"/>
</dbReference>
<accession>I0L5D7</accession>
<name>I0L5D7_9ACTN</name>
<evidence type="ECO:0000313" key="3">
    <source>
        <dbReference type="Proteomes" id="UP000003448"/>
    </source>
</evidence>
<feature type="transmembrane region" description="Helical" evidence="1">
    <location>
        <begin position="24"/>
        <end position="42"/>
    </location>
</feature>
<evidence type="ECO:0000313" key="2">
    <source>
        <dbReference type="EMBL" id="CCH19034.1"/>
    </source>
</evidence>
<reference evidence="3" key="1">
    <citation type="journal article" date="2012" name="J. Bacteriol.">
        <title>Genome Sequence of Micromonospora lupini Lupac 08, Isolated from Root Nodules of Lupinus angustifolius.</title>
        <authorList>
            <person name="Alonso-Vega P."/>
            <person name="Normand P."/>
            <person name="Bacigalupe R."/>
            <person name="Pujic P."/>
            <person name="Lajus A."/>
            <person name="Vallenet D."/>
            <person name="Carro L."/>
            <person name="Coll P."/>
            <person name="Trujillo M.E."/>
        </authorList>
    </citation>
    <scope>NUCLEOTIDE SEQUENCE [LARGE SCALE GENOMIC DNA]</scope>
    <source>
        <strain evidence="3">Lupac 08</strain>
    </source>
</reference>
<dbReference type="AlphaFoldDB" id="I0L5D7"/>
<keyword evidence="1" id="KW-0472">Membrane</keyword>
<proteinExistence type="predicted"/>
<evidence type="ECO:0000256" key="1">
    <source>
        <dbReference type="SAM" id="Phobius"/>
    </source>
</evidence>
<gene>
    <name evidence="2" type="ORF">MILUP08_43950</name>
</gene>
<protein>
    <submittedName>
        <fullName evidence="2">Uncharacterized protein</fullName>
    </submittedName>
</protein>
<keyword evidence="1" id="KW-1133">Transmembrane helix</keyword>
<organism evidence="2 3">
    <name type="scientific">Micromonospora lupini str. Lupac 08</name>
    <dbReference type="NCBI Taxonomy" id="1150864"/>
    <lineage>
        <taxon>Bacteria</taxon>
        <taxon>Bacillati</taxon>
        <taxon>Actinomycetota</taxon>
        <taxon>Actinomycetes</taxon>
        <taxon>Micromonosporales</taxon>
        <taxon>Micromonosporaceae</taxon>
        <taxon>Micromonospora</taxon>
    </lineage>
</organism>
<sequence length="48" mass="5433">MWDLVTVLARIAMAKHLRVRRSMPWLMVAMASAAGLMLLSTFSTRLMP</sequence>
<comment type="caution">
    <text evidence="2">The sequence shown here is derived from an EMBL/GenBank/DDBJ whole genome shotgun (WGS) entry which is preliminary data.</text>
</comment>